<reference evidence="11 12" key="1">
    <citation type="submission" date="2018-11" db="EMBL/GenBank/DDBJ databases">
        <authorList>
            <consortium name="Pathogen Informatics"/>
        </authorList>
    </citation>
    <scope>NUCLEOTIDE SEQUENCE [LARGE SCALE GENOMIC DNA]</scope>
    <source>
        <strain evidence="11 12">NCTC10327</strain>
    </source>
</reference>
<dbReference type="InterPro" id="IPR013785">
    <property type="entry name" value="Aldolase_TIM"/>
</dbReference>
<evidence type="ECO:0000313" key="11">
    <source>
        <dbReference type="EMBL" id="VDG76069.1"/>
    </source>
</evidence>
<evidence type="ECO:0000256" key="4">
    <source>
        <dbReference type="ARBA" id="ARBA00022605"/>
    </source>
</evidence>
<dbReference type="PANTHER" id="PTHR22854:SF2">
    <property type="entry name" value="INDOLE-3-GLYCEROL-PHOSPHATE SYNTHASE"/>
    <property type="match status" value="1"/>
</dbReference>
<comment type="catalytic activity">
    <reaction evidence="1 9">
        <text>1-(2-carboxyphenylamino)-1-deoxy-D-ribulose 5-phosphate + H(+) = (1S,2R)-1-C-(indol-3-yl)glycerol 3-phosphate + CO2 + H2O</text>
        <dbReference type="Rhea" id="RHEA:23476"/>
        <dbReference type="ChEBI" id="CHEBI:15377"/>
        <dbReference type="ChEBI" id="CHEBI:15378"/>
        <dbReference type="ChEBI" id="CHEBI:16526"/>
        <dbReference type="ChEBI" id="CHEBI:58613"/>
        <dbReference type="ChEBI" id="CHEBI:58866"/>
        <dbReference type="EC" id="4.1.1.48"/>
    </reaction>
</comment>
<dbReference type="GO" id="GO:0004425">
    <property type="term" value="F:indole-3-glycerol-phosphate synthase activity"/>
    <property type="evidence" value="ECO:0007669"/>
    <property type="project" value="UniProtKB-UniRule"/>
</dbReference>
<dbReference type="FunFam" id="3.20.20.70:FF:000024">
    <property type="entry name" value="Indole-3-glycerol phosphate synthase"/>
    <property type="match status" value="1"/>
</dbReference>
<dbReference type="RefSeq" id="WP_185933844.1">
    <property type="nucleotide sequence ID" value="NZ_UYIO01000001.1"/>
</dbReference>
<evidence type="ECO:0000256" key="5">
    <source>
        <dbReference type="ARBA" id="ARBA00022793"/>
    </source>
</evidence>
<dbReference type="PROSITE" id="PS00614">
    <property type="entry name" value="IGPS"/>
    <property type="match status" value="1"/>
</dbReference>
<dbReference type="Gene3D" id="3.20.20.70">
    <property type="entry name" value="Aldolase class I"/>
    <property type="match status" value="1"/>
</dbReference>
<dbReference type="InterPro" id="IPR045186">
    <property type="entry name" value="Indole-3-glycerol_P_synth"/>
</dbReference>
<evidence type="ECO:0000256" key="8">
    <source>
        <dbReference type="ARBA" id="ARBA00023239"/>
    </source>
</evidence>
<dbReference type="Proteomes" id="UP000269974">
    <property type="component" value="Unassembled WGS sequence"/>
</dbReference>
<keyword evidence="4 9" id="KW-0028">Amino-acid biosynthesis</keyword>
<evidence type="ECO:0000259" key="10">
    <source>
        <dbReference type="Pfam" id="PF00218"/>
    </source>
</evidence>
<evidence type="ECO:0000256" key="9">
    <source>
        <dbReference type="HAMAP-Rule" id="MF_00134"/>
    </source>
</evidence>
<dbReference type="InterPro" id="IPR011060">
    <property type="entry name" value="RibuloseP-bd_barrel"/>
</dbReference>
<dbReference type="InterPro" id="IPR013798">
    <property type="entry name" value="Indole-3-glycerol_P_synth_dom"/>
</dbReference>
<keyword evidence="8 9" id="KW-0456">Lyase</keyword>
<evidence type="ECO:0000256" key="1">
    <source>
        <dbReference type="ARBA" id="ARBA00001633"/>
    </source>
</evidence>
<evidence type="ECO:0000256" key="3">
    <source>
        <dbReference type="ARBA" id="ARBA00008737"/>
    </source>
</evidence>
<gene>
    <name evidence="9 11" type="primary">trpC</name>
    <name evidence="11" type="ORF">NCTC10327_00744</name>
</gene>
<comment type="similarity">
    <text evidence="3 9">Belongs to the TrpC family.</text>
</comment>
<dbReference type="AlphaFoldDB" id="A0A7Z9C882"/>
<dbReference type="UniPathway" id="UPA00035">
    <property type="reaction ID" value="UER00043"/>
</dbReference>
<sequence>MNILAQIAENTRELVAERRRRTPLTQLRAQAEAAPAHKLGDFAFEKALRGPDVAFICEVKKASPSKGVIAEDFPYLQIAQEYEAAGAEAISVLTEPRWFLGAPEYLAEISREVSIPTLRKDFIIDEYMIYEAKLLGAAAVLLICELLSTEQAREYRELAESLGMSALVEAYDDAAVQRAAASGAKIIGVNNRDLTSFEVDFSNAQRLRAYVPEGTIFVAESGVKTPADVDAVRAAQADAILIGETLMRADNKTAALAELRGH</sequence>
<dbReference type="HAMAP" id="MF_00134_B">
    <property type="entry name" value="IGPS_B"/>
    <property type="match status" value="1"/>
</dbReference>
<dbReference type="EC" id="4.1.1.48" evidence="9"/>
<organism evidence="11 12">
    <name type="scientific">Actinobaculum suis</name>
    <dbReference type="NCBI Taxonomy" id="1657"/>
    <lineage>
        <taxon>Bacteria</taxon>
        <taxon>Bacillati</taxon>
        <taxon>Actinomycetota</taxon>
        <taxon>Actinomycetes</taxon>
        <taxon>Actinomycetales</taxon>
        <taxon>Actinomycetaceae</taxon>
        <taxon>Actinobaculum</taxon>
    </lineage>
</organism>
<protein>
    <recommendedName>
        <fullName evidence="9">Indole-3-glycerol phosphate synthase</fullName>
        <shortName evidence="9">IGPS</shortName>
        <ecNumber evidence="9">4.1.1.48</ecNumber>
    </recommendedName>
</protein>
<comment type="pathway">
    <text evidence="2 9">Amino-acid biosynthesis; L-tryptophan biosynthesis; L-tryptophan from chorismate: step 4/5.</text>
</comment>
<keyword evidence="5 9" id="KW-0210">Decarboxylase</keyword>
<feature type="domain" description="Indole-3-glycerol phosphate synthase" evidence="10">
    <location>
        <begin position="4"/>
        <end position="259"/>
    </location>
</feature>
<dbReference type="Pfam" id="PF00218">
    <property type="entry name" value="IGPS"/>
    <property type="match status" value="1"/>
</dbReference>
<comment type="caution">
    <text evidence="11">The sequence shown here is derived from an EMBL/GenBank/DDBJ whole genome shotgun (WGS) entry which is preliminary data.</text>
</comment>
<dbReference type="GO" id="GO:0000162">
    <property type="term" value="P:L-tryptophan biosynthetic process"/>
    <property type="evidence" value="ECO:0007669"/>
    <property type="project" value="UniProtKB-UniRule"/>
</dbReference>
<dbReference type="CDD" id="cd00331">
    <property type="entry name" value="IGPS"/>
    <property type="match status" value="1"/>
</dbReference>
<dbReference type="NCBIfam" id="NF001377">
    <property type="entry name" value="PRK00278.2-4"/>
    <property type="match status" value="1"/>
</dbReference>
<evidence type="ECO:0000256" key="6">
    <source>
        <dbReference type="ARBA" id="ARBA00022822"/>
    </source>
</evidence>
<dbReference type="EMBL" id="UYIO01000001">
    <property type="protein sequence ID" value="VDG76069.1"/>
    <property type="molecule type" value="Genomic_DNA"/>
</dbReference>
<evidence type="ECO:0000256" key="7">
    <source>
        <dbReference type="ARBA" id="ARBA00023141"/>
    </source>
</evidence>
<accession>A0A7Z9C882</accession>
<keyword evidence="7 9" id="KW-0057">Aromatic amino acid biosynthesis</keyword>
<keyword evidence="6 9" id="KW-0822">Tryptophan biosynthesis</keyword>
<dbReference type="InterPro" id="IPR001468">
    <property type="entry name" value="Indole-3-GlycerolPSynthase_CS"/>
</dbReference>
<dbReference type="GO" id="GO:0004640">
    <property type="term" value="F:phosphoribosylanthranilate isomerase activity"/>
    <property type="evidence" value="ECO:0007669"/>
    <property type="project" value="TreeGrafter"/>
</dbReference>
<proteinExistence type="inferred from homology"/>
<evidence type="ECO:0000256" key="2">
    <source>
        <dbReference type="ARBA" id="ARBA00004696"/>
    </source>
</evidence>
<evidence type="ECO:0000313" key="12">
    <source>
        <dbReference type="Proteomes" id="UP000269974"/>
    </source>
</evidence>
<dbReference type="PANTHER" id="PTHR22854">
    <property type="entry name" value="TRYPTOPHAN BIOSYNTHESIS PROTEIN"/>
    <property type="match status" value="1"/>
</dbReference>
<dbReference type="SUPFAM" id="SSF51366">
    <property type="entry name" value="Ribulose-phoshate binding barrel"/>
    <property type="match status" value="1"/>
</dbReference>
<name>A0A7Z9C882_9ACTO</name>